<dbReference type="PANTHER" id="PTHR10145">
    <property type="entry name" value="TRANSCRIPTION ELONGATION FACTOR SPT6"/>
    <property type="match status" value="1"/>
</dbReference>
<dbReference type="SUPFAM" id="SSF55550">
    <property type="entry name" value="SH2 domain"/>
    <property type="match status" value="1"/>
</dbReference>
<comment type="caution">
    <text evidence="2">The sequence shown here is derived from an EMBL/GenBank/DDBJ whole genome shotgun (WGS) entry which is preliminary data.</text>
</comment>
<dbReference type="GO" id="GO:0031491">
    <property type="term" value="F:nucleosome binding"/>
    <property type="evidence" value="ECO:0007669"/>
    <property type="project" value="TreeGrafter"/>
</dbReference>
<dbReference type="GO" id="GO:0042393">
    <property type="term" value="F:histone binding"/>
    <property type="evidence" value="ECO:0007669"/>
    <property type="project" value="TreeGrafter"/>
</dbReference>
<dbReference type="InterPro" id="IPR036860">
    <property type="entry name" value="SH2_dom_sf"/>
</dbReference>
<dbReference type="GO" id="GO:0034728">
    <property type="term" value="P:nucleosome organization"/>
    <property type="evidence" value="ECO:0007669"/>
    <property type="project" value="TreeGrafter"/>
</dbReference>
<keyword evidence="3" id="KW-1185">Reference proteome</keyword>
<reference evidence="2" key="1">
    <citation type="journal article" date="2023" name="Nat. Commun.">
        <title>Diploid and tetraploid genomes of Acorus and the evolution of monocots.</title>
        <authorList>
            <person name="Ma L."/>
            <person name="Liu K.W."/>
            <person name="Li Z."/>
            <person name="Hsiao Y.Y."/>
            <person name="Qi Y."/>
            <person name="Fu T."/>
            <person name="Tang G.D."/>
            <person name="Zhang D."/>
            <person name="Sun W.H."/>
            <person name="Liu D.K."/>
            <person name="Li Y."/>
            <person name="Chen G.Z."/>
            <person name="Liu X.D."/>
            <person name="Liao X.Y."/>
            <person name="Jiang Y.T."/>
            <person name="Yu X."/>
            <person name="Hao Y."/>
            <person name="Huang J."/>
            <person name="Zhao X.W."/>
            <person name="Ke S."/>
            <person name="Chen Y.Y."/>
            <person name="Wu W.L."/>
            <person name="Hsu J.L."/>
            <person name="Lin Y.F."/>
            <person name="Huang M.D."/>
            <person name="Li C.Y."/>
            <person name="Huang L."/>
            <person name="Wang Z.W."/>
            <person name="Zhao X."/>
            <person name="Zhong W.Y."/>
            <person name="Peng D.H."/>
            <person name="Ahmad S."/>
            <person name="Lan S."/>
            <person name="Zhang J.S."/>
            <person name="Tsai W.C."/>
            <person name="Van de Peer Y."/>
            <person name="Liu Z.J."/>
        </authorList>
    </citation>
    <scope>NUCLEOTIDE SEQUENCE</scope>
    <source>
        <strain evidence="2">SCP</strain>
    </source>
</reference>
<sequence>MVKKLTRRGSKSEVDDLLRAEKAEYPMRIVYAFGISHEYPGTFILSYIRSLNPHHKYIGLYPKGLKFRKVFFKDIDRLVNYFQKNINKPPPGEAHSLPSVAARSTVRSHERTSGATNGSACMVGRITFLPLKQLVLDILGRT</sequence>
<accession>A0AAV9BVM6</accession>
<dbReference type="CDD" id="cd09928">
    <property type="entry name" value="SH2_Cterm_SPT6_like"/>
    <property type="match status" value="1"/>
</dbReference>
<dbReference type="FunFam" id="3.30.505.10:FF:000050">
    <property type="entry name" value="Transcription elongation factor spt6"/>
    <property type="match status" value="1"/>
</dbReference>
<name>A0AAV9BVM6_ACOGR</name>
<proteinExistence type="predicted"/>
<dbReference type="InterPro" id="IPR017072">
    <property type="entry name" value="TF_Spt6"/>
</dbReference>
<dbReference type="AlphaFoldDB" id="A0AAV9BVM6"/>
<dbReference type="InterPro" id="IPR035018">
    <property type="entry name" value="Spt6_SH2_C"/>
</dbReference>
<dbReference type="GO" id="GO:0140673">
    <property type="term" value="P:transcription elongation-coupled chromatin remodeling"/>
    <property type="evidence" value="ECO:0007669"/>
    <property type="project" value="InterPro"/>
</dbReference>
<protein>
    <recommendedName>
        <fullName evidence="1">Spt6 SH2 domain-containing protein</fullName>
    </recommendedName>
</protein>
<reference evidence="2" key="2">
    <citation type="submission" date="2023-06" db="EMBL/GenBank/DDBJ databases">
        <authorList>
            <person name="Ma L."/>
            <person name="Liu K.-W."/>
            <person name="Li Z."/>
            <person name="Hsiao Y.-Y."/>
            <person name="Qi Y."/>
            <person name="Fu T."/>
            <person name="Tang G."/>
            <person name="Zhang D."/>
            <person name="Sun W.-H."/>
            <person name="Liu D.-K."/>
            <person name="Li Y."/>
            <person name="Chen G.-Z."/>
            <person name="Liu X.-D."/>
            <person name="Liao X.-Y."/>
            <person name="Jiang Y.-T."/>
            <person name="Yu X."/>
            <person name="Hao Y."/>
            <person name="Huang J."/>
            <person name="Zhao X.-W."/>
            <person name="Ke S."/>
            <person name="Chen Y.-Y."/>
            <person name="Wu W.-L."/>
            <person name="Hsu J.-L."/>
            <person name="Lin Y.-F."/>
            <person name="Huang M.-D."/>
            <person name="Li C.-Y."/>
            <person name="Huang L."/>
            <person name="Wang Z.-W."/>
            <person name="Zhao X."/>
            <person name="Zhong W.-Y."/>
            <person name="Peng D.-H."/>
            <person name="Ahmad S."/>
            <person name="Lan S."/>
            <person name="Zhang J.-S."/>
            <person name="Tsai W.-C."/>
            <person name="Van De Peer Y."/>
            <person name="Liu Z.-J."/>
        </authorList>
    </citation>
    <scope>NUCLEOTIDE SEQUENCE</scope>
    <source>
        <strain evidence="2">SCP</strain>
        <tissue evidence="2">Leaves</tissue>
    </source>
</reference>
<gene>
    <name evidence="2" type="ORF">QJS04_geneDACA020659</name>
</gene>
<evidence type="ECO:0000313" key="3">
    <source>
        <dbReference type="Proteomes" id="UP001179952"/>
    </source>
</evidence>
<evidence type="ECO:0000259" key="1">
    <source>
        <dbReference type="Pfam" id="PF14633"/>
    </source>
</evidence>
<dbReference type="GO" id="GO:0008023">
    <property type="term" value="C:transcription elongation factor complex"/>
    <property type="evidence" value="ECO:0007669"/>
    <property type="project" value="TreeGrafter"/>
</dbReference>
<dbReference type="InterPro" id="IPR035420">
    <property type="entry name" value="Spt6_SH2"/>
</dbReference>
<dbReference type="PANTHER" id="PTHR10145:SF6">
    <property type="entry name" value="TRANSCRIPTION ELONGATION FACTOR SPT6"/>
    <property type="match status" value="1"/>
</dbReference>
<organism evidence="2 3">
    <name type="scientific">Acorus gramineus</name>
    <name type="common">Dwarf sweet flag</name>
    <dbReference type="NCBI Taxonomy" id="55184"/>
    <lineage>
        <taxon>Eukaryota</taxon>
        <taxon>Viridiplantae</taxon>
        <taxon>Streptophyta</taxon>
        <taxon>Embryophyta</taxon>
        <taxon>Tracheophyta</taxon>
        <taxon>Spermatophyta</taxon>
        <taxon>Magnoliopsida</taxon>
        <taxon>Liliopsida</taxon>
        <taxon>Acoraceae</taxon>
        <taxon>Acorus</taxon>
    </lineage>
</organism>
<evidence type="ECO:0000313" key="2">
    <source>
        <dbReference type="EMBL" id="KAK1280338.1"/>
    </source>
</evidence>
<dbReference type="Proteomes" id="UP001179952">
    <property type="component" value="Unassembled WGS sequence"/>
</dbReference>
<feature type="domain" description="Spt6 SH2" evidence="1">
    <location>
        <begin position="7"/>
        <end position="84"/>
    </location>
</feature>
<dbReference type="Pfam" id="PF14633">
    <property type="entry name" value="SH2_2"/>
    <property type="match status" value="1"/>
</dbReference>
<dbReference type="EMBL" id="JAUJYN010000001">
    <property type="protein sequence ID" value="KAK1280338.1"/>
    <property type="molecule type" value="Genomic_DNA"/>
</dbReference>
<dbReference type="Gene3D" id="3.30.505.10">
    <property type="entry name" value="SH2 domain"/>
    <property type="match status" value="1"/>
</dbReference>